<comment type="pathway">
    <text evidence="2">Cell wall biogenesis; peptidoglycan recycling.</text>
</comment>
<dbReference type="NCBIfam" id="NF007141">
    <property type="entry name" value="PRK09585.1-5"/>
    <property type="match status" value="1"/>
</dbReference>
<dbReference type="HAMAP" id="MF_01270">
    <property type="entry name" value="AnhMurNAc_kinase"/>
    <property type="match status" value="1"/>
</dbReference>
<name>A0A7X0DMZ8_NOVIT</name>
<feature type="region of interest" description="Disordered" evidence="3">
    <location>
        <begin position="1"/>
        <end position="21"/>
    </location>
</feature>
<dbReference type="EC" id="2.7.1.170" evidence="2"/>
<dbReference type="GO" id="GO:0097175">
    <property type="term" value="P:1,6-anhydro-N-acetyl-beta-muramic acid catabolic process"/>
    <property type="evidence" value="ECO:0007669"/>
    <property type="project" value="UniProtKB-UniRule"/>
</dbReference>
<keyword evidence="5" id="KW-1185">Reference proteome</keyword>
<dbReference type="GO" id="GO:0009254">
    <property type="term" value="P:peptidoglycan turnover"/>
    <property type="evidence" value="ECO:0007669"/>
    <property type="project" value="UniProtKB-UniRule"/>
</dbReference>
<dbReference type="EMBL" id="JACIIX010000011">
    <property type="protein sequence ID" value="MBB6211485.1"/>
    <property type="molecule type" value="Genomic_DNA"/>
</dbReference>
<reference evidence="4 5" key="1">
    <citation type="submission" date="2020-08" db="EMBL/GenBank/DDBJ databases">
        <title>Genomic Encyclopedia of Type Strains, Phase IV (KMG-IV): sequencing the most valuable type-strain genomes for metagenomic binning, comparative biology and taxonomic classification.</title>
        <authorList>
            <person name="Goeker M."/>
        </authorList>
    </citation>
    <scope>NUCLEOTIDE SEQUENCE [LARGE SCALE GENOMIC DNA]</scope>
    <source>
        <strain evidence="4 5">DSM 11590</strain>
    </source>
</reference>
<comment type="pathway">
    <text evidence="2">Amino-sugar metabolism; 1,6-anhydro-N-acetylmuramate degradation.</text>
</comment>
<sequence>MTAAAASPVFSSAPAAPSASDVPESAVSRWAVGLMSGTSLDGVDAALIHSDGRTVRAFGPARTCPYPPELREAVRAILGERGGEEAIAAVERTLTDIHAEAVEDLLAAAGLTARQVAVVGFHGQTINHRPQERHTRQIGDGARLAARLGCPVVYDFRTADVKAGGQGAPLVPVYHQALCAGQDHAGQDAPGVTAVLNIGGVANVTVLAAGQAPLAFDTGPGNALLDDWALRHTGVAVDRDGALARQGQVDAAALGRLMAHPYFSRRPPKSLDRDDFAALARCVDGLSAADGAATLAAFTVEACATARDWMPQAPARWLVCGGGRHNPTLMAALRQRLAVPVEPVESRGWDGDALEAQAFAFLALRHLDGLPQTFPETTGCPAPMTGGRLALP</sequence>
<protein>
    <recommendedName>
        <fullName evidence="2">Anhydro-N-acetylmuramic acid kinase</fullName>
        <ecNumber evidence="2">2.7.1.170</ecNumber>
    </recommendedName>
    <alternativeName>
        <fullName evidence="2">AnhMurNAc kinase</fullName>
    </alternativeName>
</protein>
<keyword evidence="1 2" id="KW-0119">Carbohydrate metabolism</keyword>
<dbReference type="GO" id="GO:0005524">
    <property type="term" value="F:ATP binding"/>
    <property type="evidence" value="ECO:0007669"/>
    <property type="project" value="UniProtKB-UniRule"/>
</dbReference>
<dbReference type="PANTHER" id="PTHR30605:SF0">
    <property type="entry name" value="ANHYDRO-N-ACETYLMURAMIC ACID KINASE"/>
    <property type="match status" value="1"/>
</dbReference>
<comment type="similarity">
    <text evidence="2">Belongs to the anhydro-N-acetylmuramic acid kinase family.</text>
</comment>
<comment type="function">
    <text evidence="2">Catalyzes the specific phosphorylation of 1,6-anhydro-N-acetylmuramic acid (anhMurNAc) with the simultaneous cleavage of the 1,6-anhydro ring, generating MurNAc-6-P. Is required for the utilization of anhMurNAc either imported from the medium or derived from its own cell wall murein, and thus plays a role in cell wall recycling.</text>
</comment>
<comment type="caution">
    <text evidence="4">The sequence shown here is derived from an EMBL/GenBank/DDBJ whole genome shotgun (WGS) entry which is preliminary data.</text>
</comment>
<dbReference type="SUPFAM" id="SSF53067">
    <property type="entry name" value="Actin-like ATPase domain"/>
    <property type="match status" value="1"/>
</dbReference>
<gene>
    <name evidence="2" type="primary">anmK</name>
    <name evidence="4" type="ORF">FHS48_002924</name>
</gene>
<accession>A0A7X0DMZ8</accession>
<keyword evidence="2 4" id="KW-0808">Transferase</keyword>
<feature type="binding site" evidence="2">
    <location>
        <begin position="37"/>
        <end position="44"/>
    </location>
    <ligand>
        <name>ATP</name>
        <dbReference type="ChEBI" id="CHEBI:30616"/>
    </ligand>
</feature>
<dbReference type="InterPro" id="IPR005338">
    <property type="entry name" value="Anhydro_N_Ac-Mur_kinase"/>
</dbReference>
<proteinExistence type="inferred from homology"/>
<dbReference type="Proteomes" id="UP000544872">
    <property type="component" value="Unassembled WGS sequence"/>
</dbReference>
<evidence type="ECO:0000256" key="1">
    <source>
        <dbReference type="ARBA" id="ARBA00023277"/>
    </source>
</evidence>
<dbReference type="GO" id="GO:0016773">
    <property type="term" value="F:phosphotransferase activity, alcohol group as acceptor"/>
    <property type="evidence" value="ECO:0007669"/>
    <property type="project" value="UniProtKB-UniRule"/>
</dbReference>
<dbReference type="Pfam" id="PF03702">
    <property type="entry name" value="AnmK"/>
    <property type="match status" value="1"/>
</dbReference>
<evidence type="ECO:0000256" key="3">
    <source>
        <dbReference type="SAM" id="MobiDB-lite"/>
    </source>
</evidence>
<keyword evidence="2" id="KW-0547">Nucleotide-binding</keyword>
<comment type="catalytic activity">
    <reaction evidence="2">
        <text>1,6-anhydro-N-acetyl-beta-muramate + ATP + H2O = N-acetyl-D-muramate 6-phosphate + ADP + H(+)</text>
        <dbReference type="Rhea" id="RHEA:24952"/>
        <dbReference type="ChEBI" id="CHEBI:15377"/>
        <dbReference type="ChEBI" id="CHEBI:15378"/>
        <dbReference type="ChEBI" id="CHEBI:30616"/>
        <dbReference type="ChEBI" id="CHEBI:58690"/>
        <dbReference type="ChEBI" id="CHEBI:58722"/>
        <dbReference type="ChEBI" id="CHEBI:456216"/>
        <dbReference type="EC" id="2.7.1.170"/>
    </reaction>
</comment>
<dbReference type="GO" id="GO:0006040">
    <property type="term" value="P:amino sugar metabolic process"/>
    <property type="evidence" value="ECO:0007669"/>
    <property type="project" value="InterPro"/>
</dbReference>
<evidence type="ECO:0000313" key="5">
    <source>
        <dbReference type="Proteomes" id="UP000544872"/>
    </source>
</evidence>
<keyword evidence="2" id="KW-0067">ATP-binding</keyword>
<dbReference type="Gene3D" id="3.30.420.40">
    <property type="match status" value="2"/>
</dbReference>
<dbReference type="GO" id="GO:0016301">
    <property type="term" value="F:kinase activity"/>
    <property type="evidence" value="ECO:0007669"/>
    <property type="project" value="UniProtKB-KW"/>
</dbReference>
<evidence type="ECO:0000313" key="4">
    <source>
        <dbReference type="EMBL" id="MBB6211485.1"/>
    </source>
</evidence>
<dbReference type="AlphaFoldDB" id="A0A7X0DMZ8"/>
<dbReference type="UniPathway" id="UPA00343"/>
<keyword evidence="2 4" id="KW-0418">Kinase</keyword>
<dbReference type="InterPro" id="IPR043129">
    <property type="entry name" value="ATPase_NBD"/>
</dbReference>
<dbReference type="RefSeq" id="WP_184264292.1">
    <property type="nucleotide sequence ID" value="NZ_JACIIX010000011.1"/>
</dbReference>
<dbReference type="UniPathway" id="UPA00544"/>
<evidence type="ECO:0000256" key="2">
    <source>
        <dbReference type="HAMAP-Rule" id="MF_01270"/>
    </source>
</evidence>
<dbReference type="PANTHER" id="PTHR30605">
    <property type="entry name" value="ANHYDRO-N-ACETYLMURAMIC ACID KINASE"/>
    <property type="match status" value="1"/>
</dbReference>
<organism evidence="4 5">
    <name type="scientific">Novispirillum itersonii</name>
    <name type="common">Aquaspirillum itersonii</name>
    <dbReference type="NCBI Taxonomy" id="189"/>
    <lineage>
        <taxon>Bacteria</taxon>
        <taxon>Pseudomonadati</taxon>
        <taxon>Pseudomonadota</taxon>
        <taxon>Alphaproteobacteria</taxon>
        <taxon>Rhodospirillales</taxon>
        <taxon>Novispirillaceae</taxon>
        <taxon>Novispirillum</taxon>
    </lineage>
</organism>